<dbReference type="InterPro" id="IPR000424">
    <property type="entry name" value="Primosome_PriB/ssb"/>
</dbReference>
<dbReference type="eggNOG" id="COG0629">
    <property type="taxonomic scope" value="Bacteria"/>
</dbReference>
<dbReference type="InterPro" id="IPR012340">
    <property type="entry name" value="NA-bd_OB-fold"/>
</dbReference>
<evidence type="ECO:0000313" key="4">
    <source>
        <dbReference type="EMBL" id="CUP39309.1"/>
    </source>
</evidence>
<dbReference type="Proteomes" id="UP000477285">
    <property type="component" value="Unassembled WGS sequence"/>
</dbReference>
<dbReference type="Proteomes" id="UP000095431">
    <property type="component" value="Unassembled WGS sequence"/>
</dbReference>
<dbReference type="SUPFAM" id="SSF50249">
    <property type="entry name" value="Nucleic acid-binding proteins"/>
    <property type="match status" value="1"/>
</dbReference>
<dbReference type="RefSeq" id="WP_008706256.1">
    <property type="nucleotide sequence ID" value="NZ_AP031426.1"/>
</dbReference>
<keyword evidence="10" id="KW-1185">Reference proteome</keyword>
<dbReference type="Proteomes" id="UP000366766">
    <property type="component" value="Unassembled WGS sequence"/>
</dbReference>
<dbReference type="EMBL" id="CYZN01000023">
    <property type="protein sequence ID" value="CUO49017.1"/>
    <property type="molecule type" value="Genomic_DNA"/>
</dbReference>
<dbReference type="Gene3D" id="2.40.50.140">
    <property type="entry name" value="Nucleic acid-binding proteins"/>
    <property type="match status" value="2"/>
</dbReference>
<evidence type="ECO:0000313" key="5">
    <source>
        <dbReference type="EMBL" id="MZL33038.1"/>
    </source>
</evidence>
<evidence type="ECO:0000256" key="1">
    <source>
        <dbReference type="ARBA" id="ARBA00023125"/>
    </source>
</evidence>
<reference evidence="7 10" key="3">
    <citation type="submission" date="2019-07" db="EMBL/GenBank/DDBJ databases">
        <authorList>
            <person name="Chang H.-W."/>
            <person name="Raman A."/>
            <person name="Venkatesh S."/>
            <person name="Gehrig J."/>
        </authorList>
    </citation>
    <scope>NUCLEOTIDE SEQUENCE [LARGE SCALE GENOMIC DNA]</scope>
    <source>
        <strain evidence="7">Blautia_wexlerae_LFYP_14</strain>
    </source>
</reference>
<dbReference type="GeneID" id="75080533"/>
<name>A0A174N036_9FIRM</name>
<dbReference type="EMBL" id="WWVF01000002">
    <property type="protein sequence ID" value="MZS87843.1"/>
    <property type="molecule type" value="Genomic_DNA"/>
</dbReference>
<evidence type="ECO:0000313" key="7">
    <source>
        <dbReference type="EMBL" id="VUX67296.1"/>
    </source>
</evidence>
<dbReference type="AlphaFoldDB" id="A0A174N036"/>
<sequence>MADKIIENNQVSMMGKIAAGFTFSHQVFGEGFYMTELLVKRLSDSEDRIPVMVSERLVDVTQDYIGEYVEIHGQFRSYNRHEEKHNRLVLSVFSRELKFVEEEDETVPVNQIFLDGYICKPPVYRKTPLGREIADVLLAVNRPYGKSDYIPCICWGRNARYASAFEVGGHVLIWGRIQSREYMKRIGENETEKRVAYEVSVSKLEYME</sequence>
<evidence type="ECO:0000313" key="3">
    <source>
        <dbReference type="EMBL" id="CUO49017.1"/>
    </source>
</evidence>
<evidence type="ECO:0000256" key="2">
    <source>
        <dbReference type="PROSITE-ProRule" id="PRU00252"/>
    </source>
</evidence>
<evidence type="ECO:0000313" key="12">
    <source>
        <dbReference type="Proteomes" id="UP000477285"/>
    </source>
</evidence>
<accession>A0A174N036</accession>
<dbReference type="PROSITE" id="PS50935">
    <property type="entry name" value="SSB"/>
    <property type="match status" value="1"/>
</dbReference>
<proteinExistence type="predicted"/>
<dbReference type="Proteomes" id="UP000095712">
    <property type="component" value="Unassembled WGS sequence"/>
</dbReference>
<dbReference type="EMBL" id="CABHOF010000083">
    <property type="protein sequence ID" value="VUX67296.1"/>
    <property type="molecule type" value="Genomic_DNA"/>
</dbReference>
<dbReference type="OrthoDB" id="9780175at2"/>
<evidence type="ECO:0000313" key="11">
    <source>
        <dbReference type="Proteomes" id="UP000477156"/>
    </source>
</evidence>
<gene>
    <name evidence="4" type="primary">ssb_1</name>
    <name evidence="7" type="synonym">ssb_2</name>
    <name evidence="3" type="synonym">ssb_3</name>
    <name evidence="7" type="ORF">BWLFYP14_03571</name>
    <name evidence="3" type="ORF">ERS852478_02979</name>
    <name evidence="4" type="ORF">ERS852523_01471</name>
    <name evidence="6" type="ORF">GT712_01730</name>
    <name evidence="5" type="ORF">GT728_07435</name>
</gene>
<evidence type="ECO:0000313" key="6">
    <source>
        <dbReference type="EMBL" id="MZS87843.1"/>
    </source>
</evidence>
<evidence type="ECO:0000313" key="9">
    <source>
        <dbReference type="Proteomes" id="UP000095712"/>
    </source>
</evidence>
<evidence type="ECO:0000313" key="8">
    <source>
        <dbReference type="Proteomes" id="UP000095431"/>
    </source>
</evidence>
<organism evidence="4 9">
    <name type="scientific">Blautia wexlerae</name>
    <dbReference type="NCBI Taxonomy" id="418240"/>
    <lineage>
        <taxon>Bacteria</taxon>
        <taxon>Bacillati</taxon>
        <taxon>Bacillota</taxon>
        <taxon>Clostridia</taxon>
        <taxon>Lachnospirales</taxon>
        <taxon>Lachnospiraceae</taxon>
        <taxon>Blautia</taxon>
    </lineage>
</organism>
<dbReference type="NCBIfam" id="NF004476">
    <property type="entry name" value="PRK05813.1"/>
    <property type="match status" value="1"/>
</dbReference>
<dbReference type="Pfam" id="PF00436">
    <property type="entry name" value="SSB"/>
    <property type="match status" value="1"/>
</dbReference>
<evidence type="ECO:0000313" key="10">
    <source>
        <dbReference type="Proteomes" id="UP000366766"/>
    </source>
</evidence>
<dbReference type="GO" id="GO:0003697">
    <property type="term" value="F:single-stranded DNA binding"/>
    <property type="evidence" value="ECO:0007669"/>
    <property type="project" value="InterPro"/>
</dbReference>
<dbReference type="Proteomes" id="UP000477156">
    <property type="component" value="Unassembled WGS sequence"/>
</dbReference>
<keyword evidence="1 2" id="KW-0238">DNA-binding</keyword>
<reference evidence="11 12" key="2">
    <citation type="journal article" date="2019" name="Nat. Med.">
        <title>A library of human gut bacterial isolates paired with longitudinal multiomics data enables mechanistic microbiome research.</title>
        <authorList>
            <person name="Poyet M."/>
            <person name="Groussin M."/>
            <person name="Gibbons S.M."/>
            <person name="Avila-Pacheco J."/>
            <person name="Jiang X."/>
            <person name="Kearney S.M."/>
            <person name="Perrotta A.R."/>
            <person name="Berdy B."/>
            <person name="Zhao S."/>
            <person name="Lieberman T.D."/>
            <person name="Swanson P.K."/>
            <person name="Smith M."/>
            <person name="Roesemann S."/>
            <person name="Alexander J.E."/>
            <person name="Rich S.A."/>
            <person name="Livny J."/>
            <person name="Vlamakis H."/>
            <person name="Clish C."/>
            <person name="Bullock K."/>
            <person name="Deik A."/>
            <person name="Scott J."/>
            <person name="Pierce K.A."/>
            <person name="Xavier R.J."/>
            <person name="Alm E.J."/>
        </authorList>
    </citation>
    <scope>NUCLEOTIDE SEQUENCE [LARGE SCALE GENOMIC DNA]</scope>
    <source>
        <strain evidence="5 12">BIOML-A1</strain>
        <strain evidence="6 11">BIOML-A12</strain>
    </source>
</reference>
<dbReference type="EMBL" id="CZAW01000012">
    <property type="protein sequence ID" value="CUP39309.1"/>
    <property type="molecule type" value="Genomic_DNA"/>
</dbReference>
<protein>
    <submittedName>
        <fullName evidence="4">Helix-destabilizing protein</fullName>
    </submittedName>
    <submittedName>
        <fullName evidence="5 7">Single-stranded DNA-binding protein</fullName>
    </submittedName>
</protein>
<reference evidence="8 9" key="1">
    <citation type="submission" date="2015-09" db="EMBL/GenBank/DDBJ databases">
        <authorList>
            <consortium name="Pathogen Informatics"/>
        </authorList>
    </citation>
    <scope>NUCLEOTIDE SEQUENCE [LARGE SCALE GENOMIC DNA]</scope>
    <source>
        <strain evidence="3 8">2789STDY5834863</strain>
        <strain evidence="4 9">2789STDY5834911</strain>
    </source>
</reference>
<dbReference type="EMBL" id="WWVQ01000013">
    <property type="protein sequence ID" value="MZL33038.1"/>
    <property type="molecule type" value="Genomic_DNA"/>
</dbReference>